<dbReference type="EnsemblPlants" id="OB02G10480.1">
    <property type="protein sequence ID" value="OB02G10480.1"/>
    <property type="gene ID" value="OB02G10480"/>
</dbReference>
<dbReference type="STRING" id="4533.J3L8T1"/>
<sequence length="291" mass="32394">MQHLKGHWHKTTKKVSLFKGCYSQLRDAYASGRSDGQLMEQALEMYQSRQGTQFQYVHWWKAVADSPKWNVYISSGGSGHRKHTPDLNRAAENMVRPIGIKRAKKTRGTSSEVASEAKEHLKSLVDAHASQREEILLGSRNGTFGSKDCNFWPQPPTSRPWDGKKKATCGASSVKLLSHNLGFGIMPIFGWLILLSNIATKYPINHIFKNASMVNYDFYCIGAIDKLPNLTMLKSMARASSILVVMESLLWAMKDDATIALSSLSASGRKLRTKDKSVGGSFRKDGLKISV</sequence>
<organism evidence="1">
    <name type="scientific">Oryza brachyantha</name>
    <name type="common">malo sina</name>
    <dbReference type="NCBI Taxonomy" id="4533"/>
    <lineage>
        <taxon>Eukaryota</taxon>
        <taxon>Viridiplantae</taxon>
        <taxon>Streptophyta</taxon>
        <taxon>Embryophyta</taxon>
        <taxon>Tracheophyta</taxon>
        <taxon>Spermatophyta</taxon>
        <taxon>Magnoliopsida</taxon>
        <taxon>Liliopsida</taxon>
        <taxon>Poales</taxon>
        <taxon>Poaceae</taxon>
        <taxon>BOP clade</taxon>
        <taxon>Oryzoideae</taxon>
        <taxon>Oryzeae</taxon>
        <taxon>Oryzinae</taxon>
        <taxon>Oryza</taxon>
    </lineage>
</organism>
<dbReference type="PANTHER" id="PTHR45224">
    <property type="entry name" value="OS01G0527900 PROTEIN-RELATED"/>
    <property type="match status" value="1"/>
</dbReference>
<evidence type="ECO:0000313" key="1">
    <source>
        <dbReference type="EnsemblPlants" id="OB02G10480.1"/>
    </source>
</evidence>
<proteinExistence type="predicted"/>
<evidence type="ECO:0008006" key="3">
    <source>
        <dbReference type="Google" id="ProtNLM"/>
    </source>
</evidence>
<dbReference type="AlphaFoldDB" id="J3L8T1"/>
<keyword evidence="2" id="KW-1185">Reference proteome</keyword>
<protein>
    <recommendedName>
        <fullName evidence="3">No apical meristem-associated C-terminal domain-containing protein</fullName>
    </recommendedName>
</protein>
<reference evidence="1" key="1">
    <citation type="submission" date="2013-04" db="UniProtKB">
        <authorList>
            <consortium name="EnsemblPlants"/>
        </authorList>
    </citation>
    <scope>IDENTIFICATION</scope>
</reference>
<dbReference type="Gramene" id="OB02G10480.1">
    <property type="protein sequence ID" value="OB02G10480.1"/>
    <property type="gene ID" value="OB02G10480"/>
</dbReference>
<name>J3L8T1_ORYBR</name>
<dbReference type="Proteomes" id="UP000006038">
    <property type="component" value="Unassembled WGS sequence"/>
</dbReference>
<accession>J3L8T1</accession>
<dbReference type="PANTHER" id="PTHR45224:SF10">
    <property type="entry name" value="OS09G0317700 PROTEIN"/>
    <property type="match status" value="1"/>
</dbReference>
<evidence type="ECO:0000313" key="2">
    <source>
        <dbReference type="Proteomes" id="UP000006038"/>
    </source>
</evidence>
<dbReference type="HOGENOM" id="CLU_957703_0_0_1"/>